<feature type="compositionally biased region" description="Polar residues" evidence="1">
    <location>
        <begin position="93"/>
        <end position="110"/>
    </location>
</feature>
<name>A0A8S1KV58_9CILI</name>
<accession>A0A8S1KV58</accession>
<gene>
    <name evidence="3" type="ORF">PSON_ATCC_30995.1.T0100319</name>
</gene>
<keyword evidence="2" id="KW-0472">Membrane</keyword>
<reference evidence="3" key="1">
    <citation type="submission" date="2021-01" db="EMBL/GenBank/DDBJ databases">
        <authorList>
            <consortium name="Genoscope - CEA"/>
            <person name="William W."/>
        </authorList>
    </citation>
    <scope>NUCLEOTIDE SEQUENCE</scope>
</reference>
<feature type="transmembrane region" description="Helical" evidence="2">
    <location>
        <begin position="1195"/>
        <end position="1214"/>
    </location>
</feature>
<dbReference type="OrthoDB" id="307943at2759"/>
<evidence type="ECO:0008006" key="5">
    <source>
        <dbReference type="Google" id="ProtNLM"/>
    </source>
</evidence>
<evidence type="ECO:0000313" key="3">
    <source>
        <dbReference type="EMBL" id="CAD8056596.1"/>
    </source>
</evidence>
<protein>
    <recommendedName>
        <fullName evidence="5">Transmembrane protein</fullName>
    </recommendedName>
</protein>
<feature type="region of interest" description="Disordered" evidence="1">
    <location>
        <begin position="83"/>
        <end position="110"/>
    </location>
</feature>
<dbReference type="Proteomes" id="UP000692954">
    <property type="component" value="Unassembled WGS sequence"/>
</dbReference>
<keyword evidence="2" id="KW-1133">Transmembrane helix</keyword>
<proteinExistence type="predicted"/>
<evidence type="ECO:0000256" key="1">
    <source>
        <dbReference type="SAM" id="MobiDB-lite"/>
    </source>
</evidence>
<evidence type="ECO:0000256" key="2">
    <source>
        <dbReference type="SAM" id="Phobius"/>
    </source>
</evidence>
<dbReference type="EMBL" id="CAJJDN010000010">
    <property type="protein sequence ID" value="CAD8056596.1"/>
    <property type="molecule type" value="Genomic_DNA"/>
</dbReference>
<dbReference type="AlphaFoldDB" id="A0A8S1KV58"/>
<evidence type="ECO:0000313" key="4">
    <source>
        <dbReference type="Proteomes" id="UP000692954"/>
    </source>
</evidence>
<keyword evidence="4" id="KW-1185">Reference proteome</keyword>
<comment type="caution">
    <text evidence="3">The sequence shown here is derived from an EMBL/GenBank/DDBJ whole genome shotgun (WGS) entry which is preliminary data.</text>
</comment>
<sequence length="1219" mass="146807">MSFQIDSRIFEFQDQNTYKQLFIFLSLEFQSDGQQFSFKDEKQQEKFLKFKTAFDNLKEMFPNFKVKLKPKFQTNQQYQNKSQQKEQSEFALKNSSTQINSDQSLRNSKTEQSLQKSLGIQSFQGDNDSQKVQIQQKVSINNHEDNYTHQLNQQQQDLISIISEIDQSNFDSSFQFSLNSLILNSTLDSSIIEYDDKIKIKYHDKTFTIQLKNNFILQIIEQLYLEQWNLLIKQLNLIKQSMNSYKLQQNTDFYFLNQEIQTFIEKIQLIEIQFCYHSCYTMKQQQSKMNIFLQLHQIYIAQIGDNFYLVSKQQSQQFLQDILLQIYENYRGYILHYANAKPYSNYIENNPIMANSRYLYYKKYLATDVKQYSFHQYLNENFFFFEMNFAQIQENREIVEKQIKQYVGGFLKNLFLLQFSIKSTFELEQKFEKLFQNSIESLKLKILFYKNNDNLILFGINDDIRKLLSHLERQDFTIKFMKTLIELDKDNYLFKLKGTQQKIDLDSIIALLQKFGFQQDDPKKLAFSTVINTGLNYLHLIQILKILCDFREQNNNRLTLQTFHQKFRISIDQKDLKKDITFLSLINPNNIQQLSEQQQVMTLNVRSELQQFSISETISLNPKFLDEIIIDNLDQDFRNNLVLNNQKLQFQKISQGKYQLQCMNKEIVTQFQQYFNKFQTVILDLDQNSLTCFELSHFLKKELKKRFIYWKIIDQKKLYLITRHTEFLKYAQEFNQYKGKIIYMISLDSKYLNEKIEYYQLVLARTNYFKYKLCDFLKSLFQQIKEIEFREEQEISSFCIIHSNYINQEQYLIQCFQYIQKLIGSKIFIEIKTIPQVGQIFLEKINSIKDLYISQIQQYSDYYITILGNKQHFQQINQLIQKIYIPDEQATNLHVSFYIEQFIPYKNIVQKTQHREKFKVYLERQGFTLLDTNSKWKIEIKQKISKLTIFSYLAEYINQESTQMIKNYDLLNLESVQFSVIQQNSQLNLIQDIDQTLLEFLENENNQNNYYESNVLEKINQNDNFKNQILNNKQIITQSLQNMTDSQFQNEHSDQSLNQDLPILAEFQNSIQQIQFPQISKAIKIIIEQNFSNYNFLFFEPYVDQNYKNNFLKQEFQCTELYVVQKLKKVFYQGTFSKKIIFWTNPKTAIEKFIHQNHHQVKQIMQICISQRGQRKDLLNGRQLNIAISFYKRKMIQSLFNFIYFLIIIIKRLYYQFLI</sequence>
<keyword evidence="2" id="KW-0812">Transmembrane</keyword>
<organism evidence="3 4">
    <name type="scientific">Paramecium sonneborni</name>
    <dbReference type="NCBI Taxonomy" id="65129"/>
    <lineage>
        <taxon>Eukaryota</taxon>
        <taxon>Sar</taxon>
        <taxon>Alveolata</taxon>
        <taxon>Ciliophora</taxon>
        <taxon>Intramacronucleata</taxon>
        <taxon>Oligohymenophorea</taxon>
        <taxon>Peniculida</taxon>
        <taxon>Parameciidae</taxon>
        <taxon>Paramecium</taxon>
    </lineage>
</organism>